<dbReference type="EMBL" id="MT939241">
    <property type="protein sequence ID" value="QOC57551.1"/>
    <property type="molecule type" value="Genomic_DNA"/>
</dbReference>
<reference evidence="1 2" key="1">
    <citation type="submission" date="2020-08" db="EMBL/GenBank/DDBJ databases">
        <authorList>
            <person name="Canfield G.S."/>
            <person name="Duerkop B.A."/>
        </authorList>
    </citation>
    <scope>NUCLEOTIDE SEQUENCE [LARGE SCALE GENOMIC DNA]</scope>
</reference>
<organism evidence="1 2">
    <name type="scientific">Enterococcus phage 9183</name>
    <dbReference type="NCBI Taxonomy" id="2763102"/>
    <lineage>
        <taxon>Viruses</taxon>
        <taxon>Duplodnaviria</taxon>
        <taxon>Heunggongvirae</taxon>
        <taxon>Uroviricota</taxon>
        <taxon>Caudoviricetes</taxon>
        <taxon>Andrewesvirinae</taxon>
        <taxon>Denvervirus</taxon>
        <taxon>Denvervirus dv9183</taxon>
    </lineage>
</organism>
<dbReference type="Proteomes" id="UP000516647">
    <property type="component" value="Segment"/>
</dbReference>
<protein>
    <submittedName>
        <fullName evidence="1">Uncharacterized protein</fullName>
    </submittedName>
</protein>
<evidence type="ECO:0000313" key="1">
    <source>
        <dbReference type="EMBL" id="QOC57551.1"/>
    </source>
</evidence>
<proteinExistence type="predicted"/>
<evidence type="ECO:0000313" key="2">
    <source>
        <dbReference type="Proteomes" id="UP000516647"/>
    </source>
</evidence>
<accession>A0A7L7SMA2</accession>
<gene>
    <name evidence="1" type="ORF">phi9183_ORF058</name>
</gene>
<keyword evidence="2" id="KW-1185">Reference proteome</keyword>
<sequence length="95" mass="10830">MLNKGEVYVGKVGTSQILFEVAFAYDNDTYSAAHAIRLDNEINNESVVVFNHSNDVVISLFDEGKVREATTREIMIYAEAVKLYDKFYNETSLRK</sequence>
<name>A0A7L7SMA2_9CAUD</name>